<dbReference type="AlphaFoldDB" id="N2A134"/>
<dbReference type="CDD" id="cd02136">
    <property type="entry name" value="PnbA_NfnB-like"/>
    <property type="match status" value="1"/>
</dbReference>
<evidence type="ECO:0000256" key="1">
    <source>
        <dbReference type="ARBA" id="ARBA00007118"/>
    </source>
</evidence>
<dbReference type="PATRIC" id="fig|1235802.3.peg.3968"/>
<dbReference type="SUPFAM" id="SSF55469">
    <property type="entry name" value="FMN-dependent nitroreductase-like"/>
    <property type="match status" value="1"/>
</dbReference>
<dbReference type="Pfam" id="PF00881">
    <property type="entry name" value="Nitroreductase"/>
    <property type="match status" value="2"/>
</dbReference>
<evidence type="ECO:0000313" key="4">
    <source>
        <dbReference type="EMBL" id="EMZ22992.1"/>
    </source>
</evidence>
<evidence type="ECO:0000256" key="2">
    <source>
        <dbReference type="ARBA" id="ARBA00023002"/>
    </source>
</evidence>
<dbReference type="EMBL" id="AQFT01000114">
    <property type="protein sequence ID" value="EMZ22992.1"/>
    <property type="molecule type" value="Genomic_DNA"/>
</dbReference>
<comment type="caution">
    <text evidence="4">The sequence shown here is derived from an EMBL/GenBank/DDBJ whole genome shotgun (WGS) entry which is preliminary data.</text>
</comment>
<dbReference type="Proteomes" id="UP000012589">
    <property type="component" value="Unassembled WGS sequence"/>
</dbReference>
<sequence length="292" mass="32256">MSDFNFNSDEECLNVSVRSDGVDDSGNYKFVCKLEHFGHQSYGQSFGIYFSQDITIVEVPGDIEATAEGNHLHIHRNNQMNDNGLVEIWIKLSAQESPEVTGITDIACQPEENGEEVLAIGAVQQAIYARRSTRSYKPDMLPKEILDRILTAGTYAATGMNHQSPIILAVTNKEMRDRLSAMNAKILGKDDDPFYGAPVVLVVLADKNMPTYVYDGSLVMGNMMLAAEELGIASCWVHRAKEEFESNEGKEILASLGIDGNYEGIGHLVLGYAEGEPNCAAPRKNDYIYYVE</sequence>
<dbReference type="PANTHER" id="PTHR43673:SF10">
    <property type="entry name" value="NADH DEHYDROGENASE_NAD(P)H NITROREDUCTASE XCC3605-RELATED"/>
    <property type="match status" value="1"/>
</dbReference>
<reference evidence="4 5" key="1">
    <citation type="journal article" date="2014" name="Genome Announc.">
        <title>Draft genome sequences of the altered schaedler flora, a defined bacterial community from gnotobiotic mice.</title>
        <authorList>
            <person name="Wannemuehler M.J."/>
            <person name="Overstreet A.M."/>
            <person name="Ward D.V."/>
            <person name="Phillips G.J."/>
        </authorList>
    </citation>
    <scope>NUCLEOTIDE SEQUENCE [LARGE SCALE GENOMIC DNA]</scope>
    <source>
        <strain evidence="4 5">ASF492</strain>
    </source>
</reference>
<dbReference type="GO" id="GO:0016491">
    <property type="term" value="F:oxidoreductase activity"/>
    <property type="evidence" value="ECO:0007669"/>
    <property type="project" value="UniProtKB-KW"/>
</dbReference>
<evidence type="ECO:0000313" key="5">
    <source>
        <dbReference type="Proteomes" id="UP000012589"/>
    </source>
</evidence>
<protein>
    <recommendedName>
        <fullName evidence="3">Nitroreductase domain-containing protein</fullName>
    </recommendedName>
</protein>
<name>N2A134_9FIRM</name>
<accession>N2A134</accession>
<feature type="domain" description="Nitroreductase" evidence="3">
    <location>
        <begin position="190"/>
        <end position="272"/>
    </location>
</feature>
<keyword evidence="5" id="KW-1185">Reference proteome</keyword>
<dbReference type="eggNOG" id="COG0778">
    <property type="taxonomic scope" value="Bacteria"/>
</dbReference>
<dbReference type="HOGENOM" id="CLU_952306_0_0_9"/>
<dbReference type="InterPro" id="IPR029479">
    <property type="entry name" value="Nitroreductase"/>
</dbReference>
<dbReference type="STRING" id="1235802.C823_03762"/>
<keyword evidence="2" id="KW-0560">Oxidoreductase</keyword>
<feature type="domain" description="Nitroreductase" evidence="3">
    <location>
        <begin position="127"/>
        <end position="182"/>
    </location>
</feature>
<dbReference type="PANTHER" id="PTHR43673">
    <property type="entry name" value="NAD(P)H NITROREDUCTASE YDGI-RELATED"/>
    <property type="match status" value="1"/>
</dbReference>
<proteinExistence type="inferred from homology"/>
<comment type="similarity">
    <text evidence="1">Belongs to the nitroreductase family.</text>
</comment>
<evidence type="ECO:0000259" key="3">
    <source>
        <dbReference type="Pfam" id="PF00881"/>
    </source>
</evidence>
<gene>
    <name evidence="4" type="ORF">C823_03762</name>
</gene>
<dbReference type="InterPro" id="IPR000415">
    <property type="entry name" value="Nitroreductase-like"/>
</dbReference>
<dbReference type="Gene3D" id="3.40.109.10">
    <property type="entry name" value="NADH Oxidase"/>
    <property type="match status" value="1"/>
</dbReference>
<organism evidence="4 5">
    <name type="scientific">Eubacterium plexicaudatum ASF492</name>
    <dbReference type="NCBI Taxonomy" id="1235802"/>
    <lineage>
        <taxon>Bacteria</taxon>
        <taxon>Bacillati</taxon>
        <taxon>Bacillota</taxon>
        <taxon>Clostridia</taxon>
        <taxon>Eubacteriales</taxon>
        <taxon>Eubacteriaceae</taxon>
        <taxon>Eubacterium</taxon>
    </lineage>
</organism>